<evidence type="ECO:0000313" key="2">
    <source>
        <dbReference type="EMBL" id="QIZ71086.1"/>
    </source>
</evidence>
<dbReference type="SMART" id="SM01321">
    <property type="entry name" value="Y1_Tnp"/>
    <property type="match status" value="1"/>
</dbReference>
<evidence type="ECO:0000259" key="1">
    <source>
        <dbReference type="SMART" id="SM01321"/>
    </source>
</evidence>
<dbReference type="GO" id="GO:0043565">
    <property type="term" value="F:sequence-specific DNA binding"/>
    <property type="evidence" value="ECO:0007669"/>
    <property type="project" value="TreeGrafter"/>
</dbReference>
<dbReference type="Proteomes" id="UP000500857">
    <property type="component" value="Chromosome"/>
</dbReference>
<evidence type="ECO:0000313" key="3">
    <source>
        <dbReference type="Proteomes" id="UP000500857"/>
    </source>
</evidence>
<gene>
    <name evidence="2" type="ORF">HCG48_11310</name>
</gene>
<dbReference type="EMBL" id="CP051167">
    <property type="protein sequence ID" value="QIZ71086.1"/>
    <property type="molecule type" value="Genomic_DNA"/>
</dbReference>
<reference evidence="2 3" key="1">
    <citation type="submission" date="2020-04" db="EMBL/GenBank/DDBJ databases">
        <authorList>
            <person name="Basu S."/>
            <person name="Maruthanayagam V."/>
            <person name="Chakraborty S."/>
            <person name="Pramanik A."/>
            <person name="Mukherjee J."/>
            <person name="Brink B."/>
        </authorList>
    </citation>
    <scope>NUCLEOTIDE SEQUENCE [LARGE SCALE GENOMIC DNA]</scope>
    <source>
        <strain evidence="2 3">AP17</strain>
    </source>
</reference>
<dbReference type="PANTHER" id="PTHR36966:SF1">
    <property type="entry name" value="REP-ASSOCIATED TYROSINE TRANSPOSASE"/>
    <property type="match status" value="1"/>
</dbReference>
<dbReference type="PANTHER" id="PTHR36966">
    <property type="entry name" value="REP-ASSOCIATED TYROSINE TRANSPOSASE"/>
    <property type="match status" value="1"/>
</dbReference>
<keyword evidence="3" id="KW-1185">Reference proteome</keyword>
<dbReference type="InterPro" id="IPR002686">
    <property type="entry name" value="Transposase_17"/>
</dbReference>
<proteinExistence type="predicted"/>
<name>A0A6H1TXZ5_9CYAN</name>
<dbReference type="InterPro" id="IPR052715">
    <property type="entry name" value="RAYT_transposase"/>
</dbReference>
<feature type="domain" description="Transposase IS200-like" evidence="1">
    <location>
        <begin position="21"/>
        <end position="152"/>
    </location>
</feature>
<dbReference type="KEGG" id="oxy:HCG48_11310"/>
<protein>
    <submittedName>
        <fullName evidence="2">Transposase</fullName>
    </submittedName>
</protein>
<dbReference type="SUPFAM" id="SSF143422">
    <property type="entry name" value="Transposase IS200-like"/>
    <property type="match status" value="1"/>
</dbReference>
<dbReference type="AlphaFoldDB" id="A0A6H1TXZ5"/>
<organism evidence="2 3">
    <name type="scientific">Oxynema aestuarii AP17</name>
    <dbReference type="NCBI Taxonomy" id="2064643"/>
    <lineage>
        <taxon>Bacteria</taxon>
        <taxon>Bacillati</taxon>
        <taxon>Cyanobacteriota</taxon>
        <taxon>Cyanophyceae</taxon>
        <taxon>Oscillatoriophycideae</taxon>
        <taxon>Oscillatoriales</taxon>
        <taxon>Oscillatoriaceae</taxon>
        <taxon>Oxynema</taxon>
        <taxon>Oxynema aestuarii</taxon>
    </lineage>
</organism>
<dbReference type="Gene3D" id="3.30.70.1290">
    <property type="entry name" value="Transposase IS200-like"/>
    <property type="match status" value="1"/>
</dbReference>
<dbReference type="InterPro" id="IPR036515">
    <property type="entry name" value="Transposase_17_sf"/>
</dbReference>
<accession>A0A6H1TXZ5</accession>
<dbReference type="GO" id="GO:0004803">
    <property type="term" value="F:transposase activity"/>
    <property type="evidence" value="ECO:0007669"/>
    <property type="project" value="InterPro"/>
</dbReference>
<dbReference type="GO" id="GO:0006313">
    <property type="term" value="P:DNA transposition"/>
    <property type="evidence" value="ECO:0007669"/>
    <property type="project" value="InterPro"/>
</dbReference>
<sequence>MPYNPEKPRRSSLRLKGYDYTQPGAYFVTLCTKNRECLFGEVVGKVVELNEYGRIAAEMWQWLARQYLYVELDAWVVMPNHLHGILIITDTCSESDRKPLGGLVGAFKTVSGRKINQLRDTPGYPVWQRDFYDRINRNDKSLHNIRQYIANNPLQWDEDLENPNCDREVQSRQIPF</sequence>
<dbReference type="RefSeq" id="WP_168569241.1">
    <property type="nucleotide sequence ID" value="NZ_CP051167.1"/>
</dbReference>